<evidence type="ECO:0000313" key="1">
    <source>
        <dbReference type="EMBL" id="KAE8263000.1"/>
    </source>
</evidence>
<comment type="caution">
    <text evidence="1">The sequence shown here is derived from an EMBL/GenBank/DDBJ whole genome shotgun (WGS) entry which is preliminary data.</text>
</comment>
<sequence>MLEFTAEQLERLEKVREDEVIEKLLLEVREHDPAWLAQIGEWPAYRYLKAQRDDAWAFGIKDPEMVELFMRYSLMTPGFQKEPQFIKWMQRPVADSPEQRFRDYDSIMQYLQALAEWPSAK</sequence>
<organism evidence="1 2">
    <name type="scientific">Tilletia caries</name>
    <name type="common">wheat bunt fungus</name>
    <dbReference type="NCBI Taxonomy" id="13290"/>
    <lineage>
        <taxon>Eukaryota</taxon>
        <taxon>Fungi</taxon>
        <taxon>Dikarya</taxon>
        <taxon>Basidiomycota</taxon>
        <taxon>Ustilaginomycotina</taxon>
        <taxon>Exobasidiomycetes</taxon>
        <taxon>Tilletiales</taxon>
        <taxon>Tilletiaceae</taxon>
        <taxon>Tilletia</taxon>
    </lineage>
</organism>
<reference evidence="1" key="2">
    <citation type="journal article" date="2019" name="IMA Fungus">
        <title>Genome sequencing and comparison of five Tilletia species to identify candidate genes for the detection of regulated species infecting wheat.</title>
        <authorList>
            <person name="Nguyen H.D.T."/>
            <person name="Sultana T."/>
            <person name="Kesanakurti P."/>
            <person name="Hambleton S."/>
        </authorList>
    </citation>
    <scope>NUCLEOTIDE SEQUENCE</scope>
    <source>
        <strain evidence="1">DAOMC 238032</strain>
    </source>
</reference>
<gene>
    <name evidence="1" type="ORF">A4X03_0g2016</name>
</gene>
<dbReference type="EMBL" id="LWDD02000181">
    <property type="protein sequence ID" value="KAE8263000.1"/>
    <property type="molecule type" value="Genomic_DNA"/>
</dbReference>
<reference evidence="1" key="1">
    <citation type="submission" date="2016-04" db="EMBL/GenBank/DDBJ databases">
        <authorList>
            <person name="Nguyen H.D."/>
            <person name="Kesanakurti P."/>
            <person name="Cullis J."/>
            <person name="Levesque C.A."/>
            <person name="Hambleton S."/>
        </authorList>
    </citation>
    <scope>NUCLEOTIDE SEQUENCE</scope>
    <source>
        <strain evidence="1">DAOMC 238032</strain>
    </source>
</reference>
<evidence type="ECO:0000313" key="2">
    <source>
        <dbReference type="Proteomes" id="UP000077671"/>
    </source>
</evidence>
<protein>
    <submittedName>
        <fullName evidence="1">Uncharacterized protein</fullName>
    </submittedName>
</protein>
<accession>A0A177UGE6</accession>
<dbReference type="Proteomes" id="UP000077671">
    <property type="component" value="Unassembled WGS sequence"/>
</dbReference>
<name>A0A177UGE6_9BASI</name>
<dbReference type="AlphaFoldDB" id="A0A177UGE6"/>
<proteinExistence type="predicted"/>